<accession>A0A8R1YXN1</accession>
<sequence length="94" mass="10673">MIIFIFHVEPSLAPDAMSSKSVFLAFRHSLFLNPSDLCTLSLFPYPSPEIGAVWDEGRVRLEGETRDVFGMRFHPGYHTRLKLAIFGTTKSEKN</sequence>
<keyword evidence="2" id="KW-1185">Reference proteome</keyword>
<dbReference type="EnsemblMetazoa" id="PPA40503.1">
    <property type="protein sequence ID" value="PPA40503.1"/>
    <property type="gene ID" value="WBGene00278872"/>
</dbReference>
<name>A0A2A6C3L9_PRIPA</name>
<proteinExistence type="predicted"/>
<gene>
    <name evidence="1" type="primary">WBGene00278872</name>
</gene>
<evidence type="ECO:0000313" key="2">
    <source>
        <dbReference type="Proteomes" id="UP000005239"/>
    </source>
</evidence>
<accession>A0A2A6C3L9</accession>
<reference evidence="2" key="1">
    <citation type="journal article" date="2008" name="Nat. Genet.">
        <title>The Pristionchus pacificus genome provides a unique perspective on nematode lifestyle and parasitism.</title>
        <authorList>
            <person name="Dieterich C."/>
            <person name="Clifton S.W."/>
            <person name="Schuster L.N."/>
            <person name="Chinwalla A."/>
            <person name="Delehaunty K."/>
            <person name="Dinkelacker I."/>
            <person name="Fulton L."/>
            <person name="Fulton R."/>
            <person name="Godfrey J."/>
            <person name="Minx P."/>
            <person name="Mitreva M."/>
            <person name="Roeseler W."/>
            <person name="Tian H."/>
            <person name="Witte H."/>
            <person name="Yang S.P."/>
            <person name="Wilson R.K."/>
            <person name="Sommer R.J."/>
        </authorList>
    </citation>
    <scope>NUCLEOTIDE SEQUENCE [LARGE SCALE GENOMIC DNA]</scope>
    <source>
        <strain evidence="2">PS312</strain>
    </source>
</reference>
<reference evidence="1" key="2">
    <citation type="submission" date="2022-06" db="UniProtKB">
        <authorList>
            <consortium name="EnsemblMetazoa"/>
        </authorList>
    </citation>
    <scope>IDENTIFICATION</scope>
    <source>
        <strain evidence="1">PS312</strain>
    </source>
</reference>
<dbReference type="Proteomes" id="UP000005239">
    <property type="component" value="Unassembled WGS sequence"/>
</dbReference>
<dbReference type="AlphaFoldDB" id="A0A2A6C3L9"/>
<organism evidence="1 2">
    <name type="scientific">Pristionchus pacificus</name>
    <name type="common">Parasitic nematode worm</name>
    <dbReference type="NCBI Taxonomy" id="54126"/>
    <lineage>
        <taxon>Eukaryota</taxon>
        <taxon>Metazoa</taxon>
        <taxon>Ecdysozoa</taxon>
        <taxon>Nematoda</taxon>
        <taxon>Chromadorea</taxon>
        <taxon>Rhabditida</taxon>
        <taxon>Rhabditina</taxon>
        <taxon>Diplogasteromorpha</taxon>
        <taxon>Diplogasteroidea</taxon>
        <taxon>Neodiplogasteridae</taxon>
        <taxon>Pristionchus</taxon>
    </lineage>
</organism>
<protein>
    <submittedName>
        <fullName evidence="1">Uncharacterized protein</fullName>
    </submittedName>
</protein>
<evidence type="ECO:0000313" key="1">
    <source>
        <dbReference type="EnsemblMetazoa" id="PPA40503.1"/>
    </source>
</evidence>